<keyword evidence="3" id="KW-1185">Reference proteome</keyword>
<dbReference type="OrthoDB" id="3058472at2759"/>
<feature type="compositionally biased region" description="Pro residues" evidence="1">
    <location>
        <begin position="37"/>
        <end position="57"/>
    </location>
</feature>
<proteinExistence type="predicted"/>
<dbReference type="EMBL" id="KN817630">
    <property type="protein sequence ID" value="KJA16015.1"/>
    <property type="molecule type" value="Genomic_DNA"/>
</dbReference>
<feature type="compositionally biased region" description="Polar residues" evidence="1">
    <location>
        <begin position="159"/>
        <end position="172"/>
    </location>
</feature>
<feature type="compositionally biased region" description="Polar residues" evidence="1">
    <location>
        <begin position="318"/>
        <end position="330"/>
    </location>
</feature>
<evidence type="ECO:0000313" key="3">
    <source>
        <dbReference type="Proteomes" id="UP000054270"/>
    </source>
</evidence>
<dbReference type="Proteomes" id="UP000054270">
    <property type="component" value="Unassembled WGS sequence"/>
</dbReference>
<dbReference type="STRING" id="945553.A0A0D2P6H3"/>
<protein>
    <submittedName>
        <fullName evidence="2">Uncharacterized protein</fullName>
    </submittedName>
</protein>
<feature type="compositionally biased region" description="Low complexity" evidence="1">
    <location>
        <begin position="333"/>
        <end position="344"/>
    </location>
</feature>
<feature type="compositionally biased region" description="Polar residues" evidence="1">
    <location>
        <begin position="357"/>
        <end position="367"/>
    </location>
</feature>
<dbReference type="AlphaFoldDB" id="A0A0D2P6H3"/>
<dbReference type="OMA" id="CIRFSTH"/>
<feature type="region of interest" description="Disordered" evidence="1">
    <location>
        <begin position="463"/>
        <end position="482"/>
    </location>
</feature>
<sequence>MTDHVEYSSSSQAHSMARNSQYSTQSWVNSNQRISSVPPPQPVNLPTPVQPLRPLPNPHRASSFHAPHALRVVNNAPAPPTAEVNVMLRRNVSDSETATSASPSPRPRKKSFVGGFVKGIRKLPRAMFGYGAGVGGKNRRDNTAAFAMDGTSVSVADSTGNTLPDYNSNPSSPAIAVGPGRSGLQKQFIPKMVNMQPTIPESPPPDVVRLDSQRNSGNPSLRVTPPSGDYGDNVNFYEETRLPQHRTSDHYENPADRTTVMLFETQPRHSEYNRLVHTPVPQQRTPSPGLSYVSSEPLAPPRPTSYHSTHTAIRISPQADTASDGPSDQEVTPRPAYASPAPRRVTSHSVLAGAPPISSSAPHSQVQTPPPHQMVQATDPGGPPAEAIGSPLSVRPEPTKDYRKMSPLSSPSPTSRDTLTTATSFYDPSFTSLNRVERFFKTLYNMPWVSHNRVTVDYLPGEGASKRRRRRSKPMSSWYHSMFQNNSRRSSVSLDLLSSGTGTGTSPNASLRASIALALGSPLSRTRHHRHSSEKPKESRHQSRRHQASRRNQGRHHDSRKRERRTMTSMATTLPAPLFLPCIRFSTHPIHILHSPHFLCRFLLRYPSMLLTQTTG</sequence>
<feature type="region of interest" description="Disordered" evidence="1">
    <location>
        <begin position="520"/>
        <end position="568"/>
    </location>
</feature>
<feature type="region of interest" description="Disordered" evidence="1">
    <location>
        <begin position="1"/>
        <end position="63"/>
    </location>
</feature>
<feature type="compositionally biased region" description="Polar residues" evidence="1">
    <location>
        <begin position="7"/>
        <end position="35"/>
    </location>
</feature>
<accession>A0A0D2P6H3</accession>
<feature type="region of interest" description="Disordered" evidence="1">
    <location>
        <begin position="213"/>
        <end position="232"/>
    </location>
</feature>
<feature type="compositionally biased region" description="Polar residues" evidence="1">
    <location>
        <begin position="407"/>
        <end position="420"/>
    </location>
</feature>
<feature type="compositionally biased region" description="Polar residues" evidence="1">
    <location>
        <begin position="280"/>
        <end position="294"/>
    </location>
</feature>
<feature type="region of interest" description="Disordered" evidence="1">
    <location>
        <begin position="159"/>
        <end position="180"/>
    </location>
</feature>
<reference evidence="3" key="1">
    <citation type="submission" date="2014-04" db="EMBL/GenBank/DDBJ databases">
        <title>Evolutionary Origins and Diversification of the Mycorrhizal Mutualists.</title>
        <authorList>
            <consortium name="DOE Joint Genome Institute"/>
            <consortium name="Mycorrhizal Genomics Consortium"/>
            <person name="Kohler A."/>
            <person name="Kuo A."/>
            <person name="Nagy L.G."/>
            <person name="Floudas D."/>
            <person name="Copeland A."/>
            <person name="Barry K.W."/>
            <person name="Cichocki N."/>
            <person name="Veneault-Fourrey C."/>
            <person name="LaButti K."/>
            <person name="Lindquist E.A."/>
            <person name="Lipzen A."/>
            <person name="Lundell T."/>
            <person name="Morin E."/>
            <person name="Murat C."/>
            <person name="Riley R."/>
            <person name="Ohm R."/>
            <person name="Sun H."/>
            <person name="Tunlid A."/>
            <person name="Henrissat B."/>
            <person name="Grigoriev I.V."/>
            <person name="Hibbett D.S."/>
            <person name="Martin F."/>
        </authorList>
    </citation>
    <scope>NUCLEOTIDE SEQUENCE [LARGE SCALE GENOMIC DNA]</scope>
    <source>
        <strain evidence="3">FD-334 SS-4</strain>
    </source>
</reference>
<evidence type="ECO:0000256" key="1">
    <source>
        <dbReference type="SAM" id="MobiDB-lite"/>
    </source>
</evidence>
<organism evidence="2 3">
    <name type="scientific">Hypholoma sublateritium (strain FD-334 SS-4)</name>
    <dbReference type="NCBI Taxonomy" id="945553"/>
    <lineage>
        <taxon>Eukaryota</taxon>
        <taxon>Fungi</taxon>
        <taxon>Dikarya</taxon>
        <taxon>Basidiomycota</taxon>
        <taxon>Agaricomycotina</taxon>
        <taxon>Agaricomycetes</taxon>
        <taxon>Agaricomycetidae</taxon>
        <taxon>Agaricales</taxon>
        <taxon>Agaricineae</taxon>
        <taxon>Strophariaceae</taxon>
        <taxon>Hypholoma</taxon>
    </lineage>
</organism>
<evidence type="ECO:0000313" key="2">
    <source>
        <dbReference type="EMBL" id="KJA16015.1"/>
    </source>
</evidence>
<feature type="compositionally biased region" description="Basic residues" evidence="1">
    <location>
        <begin position="542"/>
        <end position="564"/>
    </location>
</feature>
<feature type="region of interest" description="Disordered" evidence="1">
    <location>
        <begin position="93"/>
        <end position="112"/>
    </location>
</feature>
<feature type="region of interest" description="Disordered" evidence="1">
    <location>
        <begin position="270"/>
        <end position="420"/>
    </location>
</feature>
<gene>
    <name evidence="2" type="ORF">HYPSUDRAFT_91594</name>
</gene>
<name>A0A0D2P6H3_HYPSF</name>